<sequence>MNKPNDTNRPRYADIIQKARESEVAEQEPEVGEVASLPDSQNTRLQNEAPGKVVEEMVNLSIRVPKRLRMHWVAEAKRNDTSLTAVITEALNARFGISRNLV</sequence>
<keyword evidence="3" id="KW-1185">Reference proteome</keyword>
<evidence type="ECO:0000313" key="3">
    <source>
        <dbReference type="Proteomes" id="UP000520814"/>
    </source>
</evidence>
<accession>A0A7W9SXT0</accession>
<feature type="region of interest" description="Disordered" evidence="1">
    <location>
        <begin position="20"/>
        <end position="45"/>
    </location>
</feature>
<dbReference type="RefSeq" id="WP_184203996.1">
    <property type="nucleotide sequence ID" value="NZ_JACHGW010000009.1"/>
</dbReference>
<comment type="caution">
    <text evidence="2">The sequence shown here is derived from an EMBL/GenBank/DDBJ whole genome shotgun (WGS) entry which is preliminary data.</text>
</comment>
<name>A0A7W9SXT0_ARMRO</name>
<organism evidence="2 3">
    <name type="scientific">Armatimonas rosea</name>
    <dbReference type="NCBI Taxonomy" id="685828"/>
    <lineage>
        <taxon>Bacteria</taxon>
        <taxon>Bacillati</taxon>
        <taxon>Armatimonadota</taxon>
        <taxon>Armatimonadia</taxon>
        <taxon>Armatimonadales</taxon>
        <taxon>Armatimonadaceae</taxon>
        <taxon>Armatimonas</taxon>
    </lineage>
</organism>
<dbReference type="EMBL" id="JACHGW010000009">
    <property type="protein sequence ID" value="MBB6053893.1"/>
    <property type="molecule type" value="Genomic_DNA"/>
</dbReference>
<evidence type="ECO:0000256" key="1">
    <source>
        <dbReference type="SAM" id="MobiDB-lite"/>
    </source>
</evidence>
<dbReference type="AlphaFoldDB" id="A0A7W9SXT0"/>
<evidence type="ECO:0000313" key="2">
    <source>
        <dbReference type="EMBL" id="MBB6053893.1"/>
    </source>
</evidence>
<gene>
    <name evidence="2" type="ORF">HNQ39_005740</name>
</gene>
<reference evidence="2 3" key="1">
    <citation type="submission" date="2020-08" db="EMBL/GenBank/DDBJ databases">
        <title>Genomic Encyclopedia of Type Strains, Phase IV (KMG-IV): sequencing the most valuable type-strain genomes for metagenomic binning, comparative biology and taxonomic classification.</title>
        <authorList>
            <person name="Goeker M."/>
        </authorList>
    </citation>
    <scope>NUCLEOTIDE SEQUENCE [LARGE SCALE GENOMIC DNA]</scope>
    <source>
        <strain evidence="2 3">DSM 23562</strain>
    </source>
</reference>
<dbReference type="Proteomes" id="UP000520814">
    <property type="component" value="Unassembled WGS sequence"/>
</dbReference>
<protein>
    <submittedName>
        <fullName evidence="2">Putative HicB family RNase H-like nuclease</fullName>
    </submittedName>
</protein>
<proteinExistence type="predicted"/>